<dbReference type="Proteomes" id="UP001623600">
    <property type="component" value="Unassembled WGS sequence"/>
</dbReference>
<accession>A0ABW8S128</accession>
<comment type="caution">
    <text evidence="1">The sequence shown here is derived from an EMBL/GenBank/DDBJ whole genome shotgun (WGS) entry which is preliminary data.</text>
</comment>
<dbReference type="RefSeq" id="WP_406760710.1">
    <property type="nucleotide sequence ID" value="NZ_JBJIAB010000005.1"/>
</dbReference>
<name>A0ABW8S128_9CLOT</name>
<organism evidence="1 2">
    <name type="scientific">Candidatus Clostridium helianthi</name>
    <dbReference type="NCBI Taxonomy" id="3381660"/>
    <lineage>
        <taxon>Bacteria</taxon>
        <taxon>Bacillati</taxon>
        <taxon>Bacillota</taxon>
        <taxon>Clostridia</taxon>
        <taxon>Eubacteriales</taxon>
        <taxon>Clostridiaceae</taxon>
        <taxon>Clostridium</taxon>
    </lineage>
</organism>
<gene>
    <name evidence="1" type="ORF">ACJDTP_05570</name>
</gene>
<protein>
    <submittedName>
        <fullName evidence="1">Uncharacterized protein</fullName>
    </submittedName>
</protein>
<evidence type="ECO:0000313" key="2">
    <source>
        <dbReference type="Proteomes" id="UP001623600"/>
    </source>
</evidence>
<sequence length="50" mass="5727">MDMTIEKAEEILKARGIKKEDLSRALKENALEIGMFTMPFPKSIEQESNN</sequence>
<dbReference type="EMBL" id="JBJIAB010000005">
    <property type="protein sequence ID" value="MFL0164539.1"/>
    <property type="molecule type" value="Genomic_DNA"/>
</dbReference>
<evidence type="ECO:0000313" key="1">
    <source>
        <dbReference type="EMBL" id="MFL0164539.1"/>
    </source>
</evidence>
<proteinExistence type="predicted"/>
<keyword evidence="2" id="KW-1185">Reference proteome</keyword>
<reference evidence="1 2" key="1">
    <citation type="submission" date="2024-11" db="EMBL/GenBank/DDBJ databases">
        <authorList>
            <person name="Heng Y.C."/>
            <person name="Lim A.C.H."/>
            <person name="Lee J.K.Y."/>
            <person name="Kittelmann S."/>
        </authorList>
    </citation>
    <scope>NUCLEOTIDE SEQUENCE [LARGE SCALE GENOMIC DNA]</scope>
    <source>
        <strain evidence="1 2">WILCCON 0112</strain>
    </source>
</reference>